<evidence type="ECO:0000256" key="1">
    <source>
        <dbReference type="ARBA" id="ARBA00022448"/>
    </source>
</evidence>
<comment type="similarity">
    <text evidence="4">Belongs to the ABC transporter superfamily. Macrolide exporter (TC 3.A.1.122) family.</text>
</comment>
<dbReference type="InterPro" id="IPR015854">
    <property type="entry name" value="ABC_transpr_LolD-like"/>
</dbReference>
<dbReference type="GO" id="GO:0089705">
    <property type="term" value="P:protein localization to outer membrane"/>
    <property type="evidence" value="ECO:0007669"/>
    <property type="project" value="TreeGrafter"/>
</dbReference>
<dbReference type="AlphaFoldDB" id="A0A0S2K6T2"/>
<dbReference type="GO" id="GO:0005524">
    <property type="term" value="F:ATP binding"/>
    <property type="evidence" value="ECO:0007669"/>
    <property type="project" value="UniProtKB-KW"/>
</dbReference>
<dbReference type="RefSeq" id="WP_058031465.1">
    <property type="nucleotide sequence ID" value="NZ_CP013187.1"/>
</dbReference>
<dbReference type="GO" id="GO:0022857">
    <property type="term" value="F:transmembrane transporter activity"/>
    <property type="evidence" value="ECO:0007669"/>
    <property type="project" value="UniProtKB-ARBA"/>
</dbReference>
<dbReference type="KEGG" id="pphe:PP2015_3354"/>
<keyword evidence="6" id="KW-0449">Lipoprotein</keyword>
<dbReference type="GO" id="GO:0005886">
    <property type="term" value="C:plasma membrane"/>
    <property type="evidence" value="ECO:0007669"/>
    <property type="project" value="TreeGrafter"/>
</dbReference>
<dbReference type="InterPro" id="IPR003439">
    <property type="entry name" value="ABC_transporter-like_ATP-bd"/>
</dbReference>
<dbReference type="PATRIC" id="fig|161398.10.peg.3418"/>
<dbReference type="Proteomes" id="UP000061457">
    <property type="component" value="Chromosome I"/>
</dbReference>
<sequence length="231" mass="25735">MLKFSNIVKSYRTGEVVVDALKGVSADIEKGETVALCGPSGSGKSTLLNICGLLDDDYTGDIWLAGKAVPKDKKSMTQIRREKLGFIFQRYNLIPVMSVYENIEYPLLMLNMSKRERMNKVVEIISKVGLKDHISKRPDQLSGGQQQRVAIARALVKRPEIVIADEPTANLDTPTANMVIDLMRDLGNDLGSTFIVATHDHRMTERCHRVLNLADGNLSTFNPYETQRRAG</sequence>
<name>A0A0S2K6T2_9GAMM</name>
<dbReference type="InterPro" id="IPR027417">
    <property type="entry name" value="P-loop_NTPase"/>
</dbReference>
<keyword evidence="3 6" id="KW-0067">ATP-binding</keyword>
<gene>
    <name evidence="6" type="ORF">PP2015_3354</name>
</gene>
<evidence type="ECO:0000256" key="3">
    <source>
        <dbReference type="ARBA" id="ARBA00022840"/>
    </source>
</evidence>
<dbReference type="InterPro" id="IPR017911">
    <property type="entry name" value="MacB-like_ATP-bd"/>
</dbReference>
<dbReference type="CDD" id="cd03255">
    <property type="entry name" value="ABC_MJ0796_LolCDE_FtsE"/>
    <property type="match status" value="1"/>
</dbReference>
<protein>
    <submittedName>
        <fullName evidence="6">Lipoprotein-releasing system ATP-binding protein</fullName>
    </submittedName>
</protein>
<dbReference type="PROSITE" id="PS00211">
    <property type="entry name" value="ABC_TRANSPORTER_1"/>
    <property type="match status" value="1"/>
</dbReference>
<dbReference type="GO" id="GO:0044874">
    <property type="term" value="P:lipoprotein localization to outer membrane"/>
    <property type="evidence" value="ECO:0007669"/>
    <property type="project" value="TreeGrafter"/>
</dbReference>
<proteinExistence type="inferred from homology"/>
<dbReference type="InterPro" id="IPR003593">
    <property type="entry name" value="AAA+_ATPase"/>
</dbReference>
<evidence type="ECO:0000313" key="6">
    <source>
        <dbReference type="EMBL" id="ALO43829.1"/>
    </source>
</evidence>
<dbReference type="SMART" id="SM00382">
    <property type="entry name" value="AAA"/>
    <property type="match status" value="1"/>
</dbReference>
<dbReference type="PANTHER" id="PTHR24220">
    <property type="entry name" value="IMPORT ATP-BINDING PROTEIN"/>
    <property type="match status" value="1"/>
</dbReference>
<dbReference type="OrthoDB" id="9764669at2"/>
<organism evidence="6 7">
    <name type="scientific">Pseudoalteromonas phenolica</name>
    <dbReference type="NCBI Taxonomy" id="161398"/>
    <lineage>
        <taxon>Bacteria</taxon>
        <taxon>Pseudomonadati</taxon>
        <taxon>Pseudomonadota</taxon>
        <taxon>Gammaproteobacteria</taxon>
        <taxon>Alteromonadales</taxon>
        <taxon>Pseudoalteromonadaceae</taxon>
        <taxon>Pseudoalteromonas</taxon>
    </lineage>
</organism>
<accession>A0A0S2K6T2</accession>
<dbReference type="PROSITE" id="PS50893">
    <property type="entry name" value="ABC_TRANSPORTER_2"/>
    <property type="match status" value="1"/>
</dbReference>
<dbReference type="GO" id="GO:0016887">
    <property type="term" value="F:ATP hydrolysis activity"/>
    <property type="evidence" value="ECO:0007669"/>
    <property type="project" value="InterPro"/>
</dbReference>
<keyword evidence="7" id="KW-1185">Reference proteome</keyword>
<dbReference type="Pfam" id="PF00005">
    <property type="entry name" value="ABC_tran"/>
    <property type="match status" value="1"/>
</dbReference>
<feature type="domain" description="ABC transporter" evidence="5">
    <location>
        <begin position="2"/>
        <end position="230"/>
    </location>
</feature>
<dbReference type="PANTHER" id="PTHR24220:SF689">
    <property type="entry name" value="LIPOPROTEIN-RELEASING SYSTEM ATP-BINDING PROTEIN LOLD"/>
    <property type="match status" value="1"/>
</dbReference>
<keyword evidence="2" id="KW-0547">Nucleotide-binding</keyword>
<dbReference type="FunFam" id="3.40.50.300:FF:000032">
    <property type="entry name" value="Export ABC transporter ATP-binding protein"/>
    <property type="match status" value="1"/>
</dbReference>
<evidence type="ECO:0000313" key="7">
    <source>
        <dbReference type="Proteomes" id="UP000061457"/>
    </source>
</evidence>
<reference evidence="6 7" key="1">
    <citation type="submission" date="2015-11" db="EMBL/GenBank/DDBJ databases">
        <authorList>
            <person name="Zhang Y."/>
            <person name="Guo Z."/>
        </authorList>
    </citation>
    <scope>NUCLEOTIDE SEQUENCE [LARGE SCALE GENOMIC DNA]</scope>
    <source>
        <strain evidence="6 7">KCTC 12086</strain>
    </source>
</reference>
<dbReference type="GO" id="GO:1902495">
    <property type="term" value="C:transmembrane transporter complex"/>
    <property type="evidence" value="ECO:0007669"/>
    <property type="project" value="UniProtKB-ARBA"/>
</dbReference>
<evidence type="ECO:0000256" key="2">
    <source>
        <dbReference type="ARBA" id="ARBA00022741"/>
    </source>
</evidence>
<dbReference type="SUPFAM" id="SSF52540">
    <property type="entry name" value="P-loop containing nucleoside triphosphate hydrolases"/>
    <property type="match status" value="1"/>
</dbReference>
<evidence type="ECO:0000256" key="4">
    <source>
        <dbReference type="ARBA" id="ARBA00038388"/>
    </source>
</evidence>
<dbReference type="STRING" id="161398.PP2015_3354"/>
<dbReference type="Gene3D" id="3.40.50.300">
    <property type="entry name" value="P-loop containing nucleotide triphosphate hydrolases"/>
    <property type="match status" value="1"/>
</dbReference>
<dbReference type="EMBL" id="CP013187">
    <property type="protein sequence ID" value="ALO43829.1"/>
    <property type="molecule type" value="Genomic_DNA"/>
</dbReference>
<keyword evidence="1" id="KW-0813">Transport</keyword>
<evidence type="ECO:0000259" key="5">
    <source>
        <dbReference type="PROSITE" id="PS50893"/>
    </source>
</evidence>
<dbReference type="InterPro" id="IPR017871">
    <property type="entry name" value="ABC_transporter-like_CS"/>
</dbReference>